<dbReference type="Proteomes" id="UP000006548">
    <property type="component" value="Chromosome 5"/>
</dbReference>
<evidence type="ECO:0000313" key="3">
    <source>
        <dbReference type="Proteomes" id="UP000006548"/>
    </source>
</evidence>
<dbReference type="InParanoid" id="A0A1P8BFI2"/>
<reference evidence="3" key="2">
    <citation type="journal article" date="2017" name="Plant J.">
        <title>Araport11: a complete reannotation of the Arabidopsis thaliana reference genome.</title>
        <authorList>
            <person name="Cheng C.Y."/>
            <person name="Krishnakumar V."/>
            <person name="Chan A.P."/>
            <person name="Thibaud-Nissen F."/>
            <person name="Schobel S."/>
            <person name="Town C.D."/>
        </authorList>
    </citation>
    <scope>GENOME REANNOTATION</scope>
    <source>
        <strain evidence="3">cv. Columbia</strain>
    </source>
</reference>
<evidence type="ECO:0000313" key="2">
    <source>
        <dbReference type="EMBL" id="ANM70372.1"/>
    </source>
</evidence>
<dbReference type="EMBL" id="CP002688">
    <property type="protein sequence ID" value="ANM70372.1"/>
    <property type="molecule type" value="Genomic_DNA"/>
</dbReference>
<dbReference type="KEGG" id="ath:AT5G25756"/>
<gene>
    <name evidence="1 2" type="ordered locus">At5g25756</name>
</gene>
<sequence length="27" mass="3181">MEKIVFFLQDFNFVCNFLQPVSEARAS</sequence>
<dbReference type="GeneID" id="28721196"/>
<organism evidence="2 3">
    <name type="scientific">Arabidopsis thaliana</name>
    <name type="common">Mouse-ear cress</name>
    <dbReference type="NCBI Taxonomy" id="3702"/>
    <lineage>
        <taxon>Eukaryota</taxon>
        <taxon>Viridiplantae</taxon>
        <taxon>Streptophyta</taxon>
        <taxon>Embryophyta</taxon>
        <taxon>Tracheophyta</taxon>
        <taxon>Spermatophyta</taxon>
        <taxon>Magnoliopsida</taxon>
        <taxon>eudicotyledons</taxon>
        <taxon>Gunneridae</taxon>
        <taxon>Pentapetalae</taxon>
        <taxon>rosids</taxon>
        <taxon>malvids</taxon>
        <taxon>Brassicales</taxon>
        <taxon>Brassicaceae</taxon>
        <taxon>Camelineae</taxon>
        <taxon>Arabidopsis</taxon>
    </lineage>
</organism>
<accession>A0A1P8BFI2</accession>
<keyword evidence="3" id="KW-1185">Reference proteome</keyword>
<dbReference type="Araport" id="AT5G25756"/>
<proteinExistence type="predicted"/>
<dbReference type="AlphaFoldDB" id="A0A1P8BFI2"/>
<reference evidence="2 3" key="1">
    <citation type="journal article" date="2000" name="Nature">
        <title>Sequence and analysis of chromosome 5 of the plant Arabidopsis thaliana.</title>
        <authorList>
            <consortium name="Kazusa DNA Research Institute"/>
            <consortium name="Cold Spring Harbor and Washington University in St Louis Sequencing Consortium"/>
            <consortium name="European Union Arabidopsis Genome Sequencing Consortium"/>
            <person name="Tabata S."/>
            <person name="Kaneko T."/>
            <person name="Nakamura Y."/>
            <person name="Kotani H."/>
            <person name="Kato T."/>
            <person name="Asamizu E."/>
            <person name="Miyajima N."/>
            <person name="Sasamoto S."/>
            <person name="Kimura T."/>
            <person name="Hosouchi T."/>
            <person name="Kawashima K."/>
            <person name="Kohara M."/>
            <person name="Matsumoto M."/>
            <person name="Matsuno A."/>
            <person name="Muraki A."/>
            <person name="Nakayama S."/>
            <person name="Nakazaki N."/>
            <person name="Naruo K."/>
            <person name="Okumura S."/>
            <person name="Shinpo S."/>
            <person name="Takeuchi C."/>
            <person name="Wada T."/>
            <person name="Watanabe A."/>
            <person name="Yamada M."/>
            <person name="Yasuda M."/>
            <person name="Sato S."/>
            <person name="de la Bastide M."/>
            <person name="Huang E."/>
            <person name="Spiegel L."/>
            <person name="Gnoj L."/>
            <person name="O'Shaughnessy A."/>
            <person name="Preston R."/>
            <person name="Habermann K."/>
            <person name="Murray J."/>
            <person name="Johnson D."/>
            <person name="Rohlfing T."/>
            <person name="Nelson J."/>
            <person name="Stoneking T."/>
            <person name="Pepin K."/>
            <person name="Spieth J."/>
            <person name="Sekhon M."/>
            <person name="Armstrong J."/>
            <person name="Becker M."/>
            <person name="Belter E."/>
            <person name="Cordum H."/>
            <person name="Cordes M."/>
            <person name="Courtney L."/>
            <person name="Courtney W."/>
            <person name="Dante M."/>
            <person name="Du H."/>
            <person name="Edwards J."/>
            <person name="Fryman J."/>
            <person name="Haakensen B."/>
            <person name="Lamar E."/>
            <person name="Latreille P."/>
            <person name="Leonard S."/>
            <person name="Meyer R."/>
            <person name="Mulvaney E."/>
            <person name="Ozersky P."/>
            <person name="Riley A."/>
            <person name="Strowmatt C."/>
            <person name="Wagner-McPherson C."/>
            <person name="Wollam A."/>
            <person name="Yoakum M."/>
            <person name="Bell M."/>
            <person name="Dedhia N."/>
            <person name="Parnell L."/>
            <person name="Shah R."/>
            <person name="Rodriguez M."/>
            <person name="See L.H."/>
            <person name="Vil D."/>
            <person name="Baker J."/>
            <person name="Kirchoff K."/>
            <person name="Toth K."/>
            <person name="King L."/>
            <person name="Bahret A."/>
            <person name="Miller B."/>
            <person name="Marra M."/>
            <person name="Martienssen R."/>
            <person name="McCombie W.R."/>
            <person name="Wilson R.K."/>
            <person name="Murphy G."/>
            <person name="Bancroft I."/>
            <person name="Volckaert G."/>
            <person name="Wambutt R."/>
            <person name="Dusterhoft A."/>
            <person name="Stiekema W."/>
            <person name="Pohl T."/>
            <person name="Entian K.D."/>
            <person name="Terryn N."/>
            <person name="Hartley N."/>
            <person name="Bent E."/>
            <person name="Johnson S."/>
            <person name="Langham S.A."/>
            <person name="McCullagh B."/>
            <person name="Robben J."/>
            <person name="Grymonprez B."/>
            <person name="Zimmermann W."/>
            <person name="Ramsperger U."/>
            <person name="Wedler H."/>
            <person name="Balke K."/>
            <person name="Wedler E."/>
            <person name="Peters S."/>
            <person name="van Staveren M."/>
            <person name="Dirkse W."/>
            <person name="Mooijman P."/>
            <person name="Lankhorst R.K."/>
            <person name="Weitzenegger T."/>
            <person name="Bothe G."/>
            <person name="Rose M."/>
            <person name="Hauf J."/>
            <person name="Berneiser S."/>
            <person name="Hempel S."/>
            <person name="Feldpausch M."/>
            <person name="Lamberth S."/>
            <person name="Villarroel R."/>
            <person name="Gielen J."/>
            <person name="Ardiles W."/>
            <person name="Bents O."/>
            <person name="Lemcke K."/>
            <person name="Kolesov G."/>
            <person name="Mayer K."/>
            <person name="Rudd S."/>
            <person name="Schoof H."/>
            <person name="Schueller C."/>
            <person name="Zaccaria P."/>
            <person name="Mewes H.W."/>
            <person name="Bevan M."/>
            <person name="Fransz P."/>
        </authorList>
    </citation>
    <scope>NUCLEOTIDE SEQUENCE [LARGE SCALE GENOMIC DNA]</scope>
    <source>
        <strain evidence="3">cv. Columbia</strain>
    </source>
</reference>
<dbReference type="TAIR" id="AT5G25756"/>
<name>A0A1P8BFI2_ARATH</name>
<evidence type="ECO:0000313" key="1">
    <source>
        <dbReference type="Araport" id="AT5G25756"/>
    </source>
</evidence>
<dbReference type="RefSeq" id="NP_001331988.1">
    <property type="nucleotide sequence ID" value="NM_001343947.1"/>
</dbReference>
<protein>
    <submittedName>
        <fullName evidence="2">Uncharacterized protein</fullName>
    </submittedName>
</protein>